<organism evidence="1 2">
    <name type="scientific">Paractinoplanes pyxinae</name>
    <dbReference type="NCBI Taxonomy" id="2997416"/>
    <lineage>
        <taxon>Bacteria</taxon>
        <taxon>Bacillati</taxon>
        <taxon>Actinomycetota</taxon>
        <taxon>Actinomycetes</taxon>
        <taxon>Micromonosporales</taxon>
        <taxon>Micromonosporaceae</taxon>
        <taxon>Paractinoplanes</taxon>
    </lineage>
</organism>
<dbReference type="EMBL" id="JAPNTZ010000009">
    <property type="protein sequence ID" value="MCY1141391.1"/>
    <property type="molecule type" value="Genomic_DNA"/>
</dbReference>
<comment type="caution">
    <text evidence="1">The sequence shown here is derived from an EMBL/GenBank/DDBJ whole genome shotgun (WGS) entry which is preliminary data.</text>
</comment>
<name>A0ABT4B4I7_9ACTN</name>
<reference evidence="1" key="1">
    <citation type="submission" date="2022-11" db="EMBL/GenBank/DDBJ databases">
        <authorList>
            <person name="Somphong A."/>
            <person name="Phongsopitanun W."/>
        </authorList>
    </citation>
    <scope>NUCLEOTIDE SEQUENCE</scope>
    <source>
        <strain evidence="1">Pm04-4</strain>
    </source>
</reference>
<proteinExistence type="predicted"/>
<accession>A0ABT4B4I7</accession>
<dbReference type="Proteomes" id="UP001151002">
    <property type="component" value="Unassembled WGS sequence"/>
</dbReference>
<sequence>MVRLIPVEQKGQTVWIEDAPKQCAEGHDQLTPSHGACPVCEEPVRLWRCQAEGCPASTQYDDEHRHYGRRNLQP</sequence>
<evidence type="ECO:0000313" key="1">
    <source>
        <dbReference type="EMBL" id="MCY1141391.1"/>
    </source>
</evidence>
<protein>
    <submittedName>
        <fullName evidence="1">Uncharacterized protein</fullName>
    </submittedName>
</protein>
<keyword evidence="2" id="KW-1185">Reference proteome</keyword>
<dbReference type="RefSeq" id="WP_267565776.1">
    <property type="nucleotide sequence ID" value="NZ_JAPNTZ010000009.1"/>
</dbReference>
<gene>
    <name evidence="1" type="ORF">OWR29_25615</name>
</gene>
<evidence type="ECO:0000313" key="2">
    <source>
        <dbReference type="Proteomes" id="UP001151002"/>
    </source>
</evidence>